<organism evidence="11 12">
    <name type="scientific">Edaphobacter acidisoli</name>
    <dbReference type="NCBI Taxonomy" id="2040573"/>
    <lineage>
        <taxon>Bacteria</taxon>
        <taxon>Pseudomonadati</taxon>
        <taxon>Acidobacteriota</taxon>
        <taxon>Terriglobia</taxon>
        <taxon>Terriglobales</taxon>
        <taxon>Acidobacteriaceae</taxon>
        <taxon>Edaphobacter</taxon>
    </lineage>
</organism>
<dbReference type="SUPFAM" id="SSF47384">
    <property type="entry name" value="Homodimeric domain of signal transducing histidine kinase"/>
    <property type="match status" value="1"/>
</dbReference>
<dbReference type="CDD" id="cd00082">
    <property type="entry name" value="HisKA"/>
    <property type="match status" value="1"/>
</dbReference>
<dbReference type="InterPro" id="IPR029016">
    <property type="entry name" value="GAF-like_dom_sf"/>
</dbReference>
<evidence type="ECO:0000256" key="2">
    <source>
        <dbReference type="ARBA" id="ARBA00012438"/>
    </source>
</evidence>
<keyword evidence="9" id="KW-0175">Coiled coil</keyword>
<accession>A0A916W5V9</accession>
<dbReference type="Pfam" id="PF02518">
    <property type="entry name" value="HATPase_c"/>
    <property type="match status" value="1"/>
</dbReference>
<dbReference type="InterPro" id="IPR005467">
    <property type="entry name" value="His_kinase_dom"/>
</dbReference>
<keyword evidence="5" id="KW-0547">Nucleotide-binding</keyword>
<reference evidence="11" key="1">
    <citation type="journal article" date="2014" name="Int. J. Syst. Evol. Microbiol.">
        <title>Complete genome sequence of Corynebacterium casei LMG S-19264T (=DSM 44701T), isolated from a smear-ripened cheese.</title>
        <authorList>
            <consortium name="US DOE Joint Genome Institute (JGI-PGF)"/>
            <person name="Walter F."/>
            <person name="Albersmeier A."/>
            <person name="Kalinowski J."/>
            <person name="Ruckert C."/>
        </authorList>
    </citation>
    <scope>NUCLEOTIDE SEQUENCE</scope>
    <source>
        <strain evidence="11">CGMCC 1.15447</strain>
    </source>
</reference>
<evidence type="ECO:0000256" key="9">
    <source>
        <dbReference type="SAM" id="Coils"/>
    </source>
</evidence>
<comment type="catalytic activity">
    <reaction evidence="1">
        <text>ATP + protein L-histidine = ADP + protein N-phospho-L-histidine.</text>
        <dbReference type="EC" id="2.7.13.3"/>
    </reaction>
</comment>
<keyword evidence="6" id="KW-0418">Kinase</keyword>
<dbReference type="SMART" id="SM00387">
    <property type="entry name" value="HATPase_c"/>
    <property type="match status" value="1"/>
</dbReference>
<protein>
    <recommendedName>
        <fullName evidence="2">histidine kinase</fullName>
        <ecNumber evidence="2">2.7.13.3</ecNumber>
    </recommendedName>
</protein>
<dbReference type="EMBL" id="BMJB01000001">
    <property type="protein sequence ID" value="GGA68823.1"/>
    <property type="molecule type" value="Genomic_DNA"/>
</dbReference>
<evidence type="ECO:0000259" key="10">
    <source>
        <dbReference type="PROSITE" id="PS50109"/>
    </source>
</evidence>
<dbReference type="CDD" id="cd00075">
    <property type="entry name" value="HATPase"/>
    <property type="match status" value="1"/>
</dbReference>
<dbReference type="Gene3D" id="1.10.287.130">
    <property type="match status" value="1"/>
</dbReference>
<dbReference type="GO" id="GO:0005524">
    <property type="term" value="F:ATP binding"/>
    <property type="evidence" value="ECO:0007669"/>
    <property type="project" value="UniProtKB-KW"/>
</dbReference>
<feature type="domain" description="Histidine kinase" evidence="10">
    <location>
        <begin position="237"/>
        <end position="460"/>
    </location>
</feature>
<dbReference type="InterPro" id="IPR003594">
    <property type="entry name" value="HATPase_dom"/>
</dbReference>
<dbReference type="Gene3D" id="3.30.450.40">
    <property type="match status" value="1"/>
</dbReference>
<dbReference type="SUPFAM" id="SSF55874">
    <property type="entry name" value="ATPase domain of HSP90 chaperone/DNA topoisomerase II/histidine kinase"/>
    <property type="match status" value="1"/>
</dbReference>
<sequence>MWASPYLEAWPAAVRWLWPGAVACLAGSAWIARRKAGVQDARQRQKTRLHEELEAYTRLDTRIPDEGEMRGLAHRVCRMVAEKSAFSRAAMLVRGATGRLQTEDSKGLDEQTAQALDAWCESLMEVERGQTANHGTYEFGMRITPNSFAIVLGKGAEDTGCGRAVFTPMWGSSGRILGALVVCADGLLSVRRSAVVEAMANIEALAAKLARAIENAALAERLLKAEKLAGLGLLAGGVAHALGNPLTSVLGFAELIADTTQEPRVREDAQMIAREARRMRETVDSLSNYWQPIAGGDELVEIPSLLDELSVVCSEKLERRGIRLVVETADAVPIIRGNKERLRQVMEHLLNNAAQAVGKAMELGVASPLDDDSEAHLIRVTVNCDERTLHLIISDTGPGFREPARVFDPFYTGADVEAGEGAKIGLSLCHGIVREHGGEISAFNLHPHGAAVMVELPVGSASHPAREVA</sequence>
<evidence type="ECO:0000256" key="4">
    <source>
        <dbReference type="ARBA" id="ARBA00022679"/>
    </source>
</evidence>
<keyword evidence="3" id="KW-0597">Phosphoprotein</keyword>
<dbReference type="PRINTS" id="PR00344">
    <property type="entry name" value="BCTRLSENSOR"/>
</dbReference>
<evidence type="ECO:0000256" key="7">
    <source>
        <dbReference type="ARBA" id="ARBA00022840"/>
    </source>
</evidence>
<dbReference type="PROSITE" id="PS50109">
    <property type="entry name" value="HIS_KIN"/>
    <property type="match status" value="1"/>
</dbReference>
<dbReference type="PANTHER" id="PTHR43065">
    <property type="entry name" value="SENSOR HISTIDINE KINASE"/>
    <property type="match status" value="1"/>
</dbReference>
<dbReference type="InterPro" id="IPR004358">
    <property type="entry name" value="Sig_transdc_His_kin-like_C"/>
</dbReference>
<keyword evidence="4" id="KW-0808">Transferase</keyword>
<evidence type="ECO:0000256" key="5">
    <source>
        <dbReference type="ARBA" id="ARBA00022741"/>
    </source>
</evidence>
<dbReference type="GO" id="GO:0000155">
    <property type="term" value="F:phosphorelay sensor kinase activity"/>
    <property type="evidence" value="ECO:0007669"/>
    <property type="project" value="InterPro"/>
</dbReference>
<proteinExistence type="predicted"/>
<dbReference type="Gene3D" id="3.30.565.10">
    <property type="entry name" value="Histidine kinase-like ATPase, C-terminal domain"/>
    <property type="match status" value="1"/>
</dbReference>
<gene>
    <name evidence="11" type="ORF">GCM10011507_20360</name>
</gene>
<keyword evidence="12" id="KW-1185">Reference proteome</keyword>
<evidence type="ECO:0000256" key="6">
    <source>
        <dbReference type="ARBA" id="ARBA00022777"/>
    </source>
</evidence>
<dbReference type="Proteomes" id="UP000648801">
    <property type="component" value="Unassembled WGS sequence"/>
</dbReference>
<comment type="caution">
    <text evidence="11">The sequence shown here is derived from an EMBL/GenBank/DDBJ whole genome shotgun (WGS) entry which is preliminary data.</text>
</comment>
<dbReference type="EC" id="2.7.13.3" evidence="2"/>
<evidence type="ECO:0000256" key="1">
    <source>
        <dbReference type="ARBA" id="ARBA00000085"/>
    </source>
</evidence>
<dbReference type="AlphaFoldDB" id="A0A916W5V9"/>
<dbReference type="SMART" id="SM00388">
    <property type="entry name" value="HisKA"/>
    <property type="match status" value="1"/>
</dbReference>
<dbReference type="InterPro" id="IPR003661">
    <property type="entry name" value="HisK_dim/P_dom"/>
</dbReference>
<evidence type="ECO:0000313" key="11">
    <source>
        <dbReference type="EMBL" id="GGA68823.1"/>
    </source>
</evidence>
<dbReference type="Pfam" id="PF00512">
    <property type="entry name" value="HisKA"/>
    <property type="match status" value="1"/>
</dbReference>
<keyword evidence="8" id="KW-0902">Two-component regulatory system</keyword>
<name>A0A916W5V9_9BACT</name>
<dbReference type="RefSeq" id="WP_188759187.1">
    <property type="nucleotide sequence ID" value="NZ_BMJB01000001.1"/>
</dbReference>
<dbReference type="InterPro" id="IPR036097">
    <property type="entry name" value="HisK_dim/P_sf"/>
</dbReference>
<keyword evidence="7" id="KW-0067">ATP-binding</keyword>
<dbReference type="PANTHER" id="PTHR43065:SF10">
    <property type="entry name" value="PEROXIDE STRESS-ACTIVATED HISTIDINE KINASE MAK3"/>
    <property type="match status" value="1"/>
</dbReference>
<evidence type="ECO:0000256" key="8">
    <source>
        <dbReference type="ARBA" id="ARBA00023012"/>
    </source>
</evidence>
<evidence type="ECO:0000256" key="3">
    <source>
        <dbReference type="ARBA" id="ARBA00022553"/>
    </source>
</evidence>
<feature type="coiled-coil region" evidence="9">
    <location>
        <begin position="195"/>
        <end position="222"/>
    </location>
</feature>
<evidence type="ECO:0000313" key="12">
    <source>
        <dbReference type="Proteomes" id="UP000648801"/>
    </source>
</evidence>
<dbReference type="InterPro" id="IPR036890">
    <property type="entry name" value="HATPase_C_sf"/>
</dbReference>
<reference evidence="11" key="2">
    <citation type="submission" date="2020-09" db="EMBL/GenBank/DDBJ databases">
        <authorList>
            <person name="Sun Q."/>
            <person name="Zhou Y."/>
        </authorList>
    </citation>
    <scope>NUCLEOTIDE SEQUENCE</scope>
    <source>
        <strain evidence="11">CGMCC 1.15447</strain>
    </source>
</reference>